<gene>
    <name evidence="9" type="ORF">BP6252_04075</name>
</gene>
<proteinExistence type="predicted"/>
<comment type="caution">
    <text evidence="9">The sequence shown here is derived from an EMBL/GenBank/DDBJ whole genome shotgun (WGS) entry which is preliminary data.</text>
</comment>
<evidence type="ECO:0000256" key="2">
    <source>
        <dbReference type="ARBA" id="ARBA00023155"/>
    </source>
</evidence>
<feature type="domain" description="Homeobox" evidence="7">
    <location>
        <begin position="299"/>
        <end position="362"/>
    </location>
</feature>
<dbReference type="CDD" id="cd00086">
    <property type="entry name" value="homeodomain"/>
    <property type="match status" value="1"/>
</dbReference>
<sequence length="1417" mass="158638">MTTIHEMDEFFDFDHAATQPADPSAHITPNRPQLPSGPYNIDLAFAEEETDEDSFTAIQHFSATQSDPLALHLQEIQNGITDTSMMHPDEIADFPRWIDGLYFPTQPCAYCRSMRIHCKIIKEGYRKGSCTSCVALSRACSLTYDATGEKGGPEDEHTFLSRLDPSVNSSSRSSGDFSMHHEDLLASNDKAPVGVANLRPCEYCHNRDYECKVIQEGDQKGSCTSCYTLEHACSLITQEDPYELSINDPLHPNHINTWLTTKIPHGESTLFEHEKTNDWLPDNVAPNKSSTENVPETSEISPKVGARFSRESVRVLRGWLSTHHRHPYPSDEQKECLQRQTGLNKTQITNWLANARRRGKVRPPRSTSPMPQSNYARGMDIPRRSTPALENMNPLERWKHSPPEHEPASITAISKAVTSSTLSSGRESPYSYGFSDDGSARSIANVSSTSSLGTSHSSTNSFASAFSHKSRGSFGSFNSFGNRGRRRRRRQATKSPNAPAGIGAPARTFQCTFCTETFKTKHDWQRHEKSLHLSLERWVCSPTGHTAPRPETNQLACVYCGLANPSPSHAEVHNHTSCTERSLEERTFYRKDHLRQHLNLVHDVKFQAWSMDSWRVATPEIRSRCGFCGIVMDSWSIRVDHLAEHFKGGKSMADWQGDWGFEPQVLDVVENGMPPYLIHDERNSPHPFEASAERAEIHQRSAYDIVKIGLVDFINGKVVHSSTPTDAELLVEAQKILNLLTATAEGGSQIANSWFNDLIIFSGSPAQKELSKNKEAESIQAIHCNIKDKSMMTRPCPREIDLMHYVENRMAIGITPIDSELQVEACRILEDSEKTSDFRCKPAVDWFKYLIKSSTTWLAEFRRRANLPRSSDMEYEHIRSTDATSIDYSLHTFGRIEGELADYVRLQQSLGFTPTDMEIQDKARWIIYKSDDPWNQTAIDNPAYLQVFKEKHGLAPRSELDLEVINEMLLKGNMNPINLEQPASTANELQSPKNLHWDLKQTAGSPKAANQSSDPSVQNQLSTNTNPTQPLRYFLNDANCYRRLVRELSRFVTSCTSVNNPNQHVPSDAELQNQARWIVYDDDDPWNQTAADNAEWLIRFKRDVKLAPQEEGPGLPETSIISWNLKDNGSGFSPPYAMPKEPPAPYTEDQNVELRVDGKSIEVKPSTANKFLQSMMTRYPPLARVFCSRDLEKGLNDYMRTEMTKGRVPTDENIRAHAREILSSDKTAADDPQLLQKFKALHGIITPGLTGVGQMPDFSSSDSILAGQITPEEDHALLQQFDAELAAGTMDMSNFDMDMNIPMDLGDFEMDFGTTDTLPNPIEEPLEMQTADLDYASLHRVHSATASPLRRRASHFTANKAGFVAPGNGGGFLPRGISPAGSFQLGHGPGSRSSHSPTNAAAMDFPFPLTDPDASTF</sequence>
<dbReference type="InterPro" id="IPR006600">
    <property type="entry name" value="HTH_CenpB_DNA-bd_dom"/>
</dbReference>
<feature type="compositionally biased region" description="Polar residues" evidence="6">
    <location>
        <begin position="365"/>
        <end position="375"/>
    </location>
</feature>
<dbReference type="GO" id="GO:0006355">
    <property type="term" value="P:regulation of DNA-templated transcription"/>
    <property type="evidence" value="ECO:0007669"/>
    <property type="project" value="InterPro"/>
</dbReference>
<feature type="region of interest" description="Disordered" evidence="6">
    <location>
        <begin position="476"/>
        <end position="503"/>
    </location>
</feature>
<keyword evidence="2 5" id="KW-0371">Homeobox</keyword>
<dbReference type="GO" id="GO:0003677">
    <property type="term" value="F:DNA binding"/>
    <property type="evidence" value="ECO:0007669"/>
    <property type="project" value="UniProtKB-UniRule"/>
</dbReference>
<keyword evidence="1 5" id="KW-0238">DNA-binding</keyword>
<evidence type="ECO:0000256" key="4">
    <source>
        <dbReference type="PROSITE-ProRule" id="PRU00042"/>
    </source>
</evidence>
<dbReference type="Gene3D" id="1.10.10.60">
    <property type="entry name" value="Homeodomain-like"/>
    <property type="match status" value="1"/>
</dbReference>
<comment type="subcellular location">
    <subcellularLocation>
        <location evidence="5">Nucleus</location>
    </subcellularLocation>
</comment>
<feature type="region of interest" description="Disordered" evidence="6">
    <location>
        <begin position="1002"/>
        <end position="1029"/>
    </location>
</feature>
<dbReference type="PROSITE" id="PS50071">
    <property type="entry name" value="HOMEOBOX_2"/>
    <property type="match status" value="1"/>
</dbReference>
<dbReference type="SMART" id="SM00389">
    <property type="entry name" value="HOX"/>
    <property type="match status" value="1"/>
</dbReference>
<evidence type="ECO:0000259" key="7">
    <source>
        <dbReference type="PROSITE" id="PS50071"/>
    </source>
</evidence>
<evidence type="ECO:0000256" key="3">
    <source>
        <dbReference type="ARBA" id="ARBA00023242"/>
    </source>
</evidence>
<dbReference type="GO" id="GO:0008270">
    <property type="term" value="F:zinc ion binding"/>
    <property type="evidence" value="ECO:0007669"/>
    <property type="project" value="UniProtKB-KW"/>
</dbReference>
<accession>A0A3D8RZE5</accession>
<dbReference type="InterPro" id="IPR001356">
    <property type="entry name" value="HD"/>
</dbReference>
<dbReference type="InterPro" id="IPR013087">
    <property type="entry name" value="Znf_C2H2_type"/>
</dbReference>
<organism evidence="9 10">
    <name type="scientific">Coleophoma cylindrospora</name>
    <dbReference type="NCBI Taxonomy" id="1849047"/>
    <lineage>
        <taxon>Eukaryota</taxon>
        <taxon>Fungi</taxon>
        <taxon>Dikarya</taxon>
        <taxon>Ascomycota</taxon>
        <taxon>Pezizomycotina</taxon>
        <taxon>Leotiomycetes</taxon>
        <taxon>Helotiales</taxon>
        <taxon>Dermateaceae</taxon>
        <taxon>Coleophoma</taxon>
    </lineage>
</organism>
<feature type="domain" description="C2H2-type" evidence="8">
    <location>
        <begin position="509"/>
        <end position="537"/>
    </location>
</feature>
<dbReference type="EMBL" id="PDLM01000004">
    <property type="protein sequence ID" value="RDW79437.1"/>
    <property type="molecule type" value="Genomic_DNA"/>
</dbReference>
<feature type="region of interest" description="Disordered" evidence="6">
    <location>
        <begin position="1380"/>
        <end position="1407"/>
    </location>
</feature>
<dbReference type="STRING" id="1849047.A0A3D8RZE5"/>
<dbReference type="SUPFAM" id="SSF46689">
    <property type="entry name" value="Homeodomain-like"/>
    <property type="match status" value="1"/>
</dbReference>
<dbReference type="Pfam" id="PF03221">
    <property type="entry name" value="HTH_Tnp_Tc5"/>
    <property type="match status" value="1"/>
</dbReference>
<keyword evidence="4" id="KW-0479">Metal-binding</keyword>
<evidence type="ECO:0000256" key="5">
    <source>
        <dbReference type="PROSITE-ProRule" id="PRU00108"/>
    </source>
</evidence>
<dbReference type="InterPro" id="IPR050224">
    <property type="entry name" value="TALE_homeobox"/>
</dbReference>
<dbReference type="PROSITE" id="PS00028">
    <property type="entry name" value="ZINC_FINGER_C2H2_1"/>
    <property type="match status" value="1"/>
</dbReference>
<feature type="compositionally biased region" description="Basic residues" evidence="6">
    <location>
        <begin position="483"/>
        <end position="492"/>
    </location>
</feature>
<dbReference type="InterPro" id="IPR009057">
    <property type="entry name" value="Homeodomain-like_sf"/>
</dbReference>
<evidence type="ECO:0000259" key="8">
    <source>
        <dbReference type="PROSITE" id="PS50157"/>
    </source>
</evidence>
<keyword evidence="4" id="KW-0863">Zinc-finger</keyword>
<keyword evidence="10" id="KW-1185">Reference proteome</keyword>
<evidence type="ECO:0000256" key="6">
    <source>
        <dbReference type="SAM" id="MobiDB-lite"/>
    </source>
</evidence>
<dbReference type="PROSITE" id="PS50157">
    <property type="entry name" value="ZINC_FINGER_C2H2_2"/>
    <property type="match status" value="1"/>
</dbReference>
<protein>
    <submittedName>
        <fullName evidence="9">Uncharacterized protein</fullName>
    </submittedName>
</protein>
<evidence type="ECO:0000256" key="1">
    <source>
        <dbReference type="ARBA" id="ARBA00023125"/>
    </source>
</evidence>
<name>A0A3D8RZE5_9HELO</name>
<keyword evidence="3 5" id="KW-0539">Nucleus</keyword>
<dbReference type="Proteomes" id="UP000256645">
    <property type="component" value="Unassembled WGS sequence"/>
</dbReference>
<dbReference type="PANTHER" id="PTHR11850">
    <property type="entry name" value="HOMEOBOX PROTEIN TRANSCRIPTION FACTORS"/>
    <property type="match status" value="1"/>
</dbReference>
<evidence type="ECO:0000313" key="9">
    <source>
        <dbReference type="EMBL" id="RDW79437.1"/>
    </source>
</evidence>
<dbReference type="SMART" id="SM00355">
    <property type="entry name" value="ZnF_C2H2"/>
    <property type="match status" value="2"/>
</dbReference>
<feature type="region of interest" description="Disordered" evidence="6">
    <location>
        <begin position="354"/>
        <end position="387"/>
    </location>
</feature>
<keyword evidence="4" id="KW-0862">Zinc</keyword>
<dbReference type="GO" id="GO:0005634">
    <property type="term" value="C:nucleus"/>
    <property type="evidence" value="ECO:0007669"/>
    <property type="project" value="UniProtKB-SubCell"/>
</dbReference>
<evidence type="ECO:0000313" key="10">
    <source>
        <dbReference type="Proteomes" id="UP000256645"/>
    </source>
</evidence>
<dbReference type="InterPro" id="IPR008422">
    <property type="entry name" value="KN_HD"/>
</dbReference>
<reference evidence="9 10" key="1">
    <citation type="journal article" date="2018" name="IMA Fungus">
        <title>IMA Genome-F 9: Draft genome sequence of Annulohypoxylon stygium, Aspergillus mulundensis, Berkeleyomyces basicola (syn. Thielaviopsis basicola), Ceratocystis smalleyi, two Cercospora beticola strains, Coleophoma cylindrospora, Fusarium fracticaudum, Phialophora cf. hyalina, and Morchella septimelata.</title>
        <authorList>
            <person name="Wingfield B.D."/>
            <person name="Bills G.F."/>
            <person name="Dong Y."/>
            <person name="Huang W."/>
            <person name="Nel W.J."/>
            <person name="Swalarsk-Parry B.S."/>
            <person name="Vaghefi N."/>
            <person name="Wilken P.M."/>
            <person name="An Z."/>
            <person name="de Beer Z.W."/>
            <person name="De Vos L."/>
            <person name="Chen L."/>
            <person name="Duong T.A."/>
            <person name="Gao Y."/>
            <person name="Hammerbacher A."/>
            <person name="Kikkert J.R."/>
            <person name="Li Y."/>
            <person name="Li H."/>
            <person name="Li K."/>
            <person name="Li Q."/>
            <person name="Liu X."/>
            <person name="Ma X."/>
            <person name="Naidoo K."/>
            <person name="Pethybridge S.J."/>
            <person name="Sun J."/>
            <person name="Steenkamp E.T."/>
            <person name="van der Nest M.A."/>
            <person name="van Wyk S."/>
            <person name="Wingfield M.J."/>
            <person name="Xiong C."/>
            <person name="Yue Q."/>
            <person name="Zhang X."/>
        </authorList>
    </citation>
    <scope>NUCLEOTIDE SEQUENCE [LARGE SCALE GENOMIC DNA]</scope>
    <source>
        <strain evidence="9 10">BP6252</strain>
    </source>
</reference>
<dbReference type="OrthoDB" id="10056939at2759"/>
<feature type="DNA-binding region" description="Homeobox" evidence="5">
    <location>
        <begin position="301"/>
        <end position="363"/>
    </location>
</feature>
<dbReference type="Pfam" id="PF05920">
    <property type="entry name" value="Homeobox_KN"/>
    <property type="match status" value="1"/>
</dbReference>